<name>A0A235BWI4_UNCW3</name>
<gene>
    <name evidence="2" type="ORF">CH333_03260</name>
</gene>
<dbReference type="Proteomes" id="UP000215215">
    <property type="component" value="Unassembled WGS sequence"/>
</dbReference>
<protein>
    <submittedName>
        <fullName evidence="2">Uncharacterized protein</fullName>
    </submittedName>
</protein>
<evidence type="ECO:0000313" key="2">
    <source>
        <dbReference type="EMBL" id="OYD16499.1"/>
    </source>
</evidence>
<dbReference type="AlphaFoldDB" id="A0A235BWI4"/>
<comment type="caution">
    <text evidence="2">The sequence shown here is derived from an EMBL/GenBank/DDBJ whole genome shotgun (WGS) entry which is preliminary data.</text>
</comment>
<dbReference type="InterPro" id="IPR029470">
    <property type="entry name" value="PDDEXK_4"/>
</dbReference>
<dbReference type="EMBL" id="NOZQ01000063">
    <property type="protein sequence ID" value="OYD16499.1"/>
    <property type="molecule type" value="Genomic_DNA"/>
</dbReference>
<reference evidence="2 3" key="1">
    <citation type="submission" date="2017-07" db="EMBL/GenBank/DDBJ databases">
        <title>Recovery of genomes from metagenomes via a dereplication, aggregation, and scoring strategy.</title>
        <authorList>
            <person name="Sieber C.M."/>
            <person name="Probst A.J."/>
            <person name="Sharrar A."/>
            <person name="Thomas B.C."/>
            <person name="Hess M."/>
            <person name="Tringe S.G."/>
            <person name="Banfield J.F."/>
        </authorList>
    </citation>
    <scope>NUCLEOTIDE SEQUENCE [LARGE SCALE GENOMIC DNA]</scope>
    <source>
        <strain evidence="2">JGI_Cruoil_03_44_89</strain>
    </source>
</reference>
<proteinExistence type="predicted"/>
<sequence>MDITEFQSSFVSMQKEFENIKIKDINTLERNLKNLKVEIIKAKLHNRWFKSNKNIFEIAGATNELIHSNIIGWLLDPWGSHRLGTKFISKFLSKVEEYHRNDKMLYNQNFDRWNKRDKDGIALWKDINNSESLKNVEITREEEASEAIPDIVIKGCNWRCVIENKISISSIKQGEGKNQSSRIRRSFRSAILIYLSPYENLQEGIEISFIHVTYNDILTIISDLATEIKDTEIQKIIRDYESIVRDVIKGG</sequence>
<evidence type="ECO:0000313" key="3">
    <source>
        <dbReference type="Proteomes" id="UP000215215"/>
    </source>
</evidence>
<organism evidence="2 3">
    <name type="scientific">candidate division WOR-3 bacterium JGI_Cruoil_03_44_89</name>
    <dbReference type="NCBI Taxonomy" id="1973748"/>
    <lineage>
        <taxon>Bacteria</taxon>
        <taxon>Bacteria division WOR-3</taxon>
    </lineage>
</organism>
<feature type="coiled-coil region" evidence="1">
    <location>
        <begin position="18"/>
        <end position="45"/>
    </location>
</feature>
<keyword evidence="1" id="KW-0175">Coiled coil</keyword>
<accession>A0A235BWI4</accession>
<dbReference type="Pfam" id="PF14281">
    <property type="entry name" value="PDDEXK_4"/>
    <property type="match status" value="1"/>
</dbReference>
<evidence type="ECO:0000256" key="1">
    <source>
        <dbReference type="SAM" id="Coils"/>
    </source>
</evidence>